<keyword evidence="3" id="KW-1185">Reference proteome</keyword>
<proteinExistence type="predicted"/>
<dbReference type="OrthoDB" id="7841325at2759"/>
<reference evidence="2 3" key="1">
    <citation type="journal article" date="2007" name="Nature">
        <title>Evolution of genes and genomes on the Drosophila phylogeny.</title>
        <authorList>
            <consortium name="Drosophila 12 Genomes Consortium"/>
            <person name="Clark A.G."/>
            <person name="Eisen M.B."/>
            <person name="Smith D.R."/>
            <person name="Bergman C.M."/>
            <person name="Oliver B."/>
            <person name="Markow T.A."/>
            <person name="Kaufman T.C."/>
            <person name="Kellis M."/>
            <person name="Gelbart W."/>
            <person name="Iyer V.N."/>
            <person name="Pollard D.A."/>
            <person name="Sackton T.B."/>
            <person name="Larracuente A.M."/>
            <person name="Singh N.D."/>
            <person name="Abad J.P."/>
            <person name="Abt D.N."/>
            <person name="Adryan B."/>
            <person name="Aguade M."/>
            <person name="Akashi H."/>
            <person name="Anderson W.W."/>
            <person name="Aquadro C.F."/>
            <person name="Ardell D.H."/>
            <person name="Arguello R."/>
            <person name="Artieri C.G."/>
            <person name="Barbash D.A."/>
            <person name="Barker D."/>
            <person name="Barsanti P."/>
            <person name="Batterham P."/>
            <person name="Batzoglou S."/>
            <person name="Begun D."/>
            <person name="Bhutkar A."/>
            <person name="Blanco E."/>
            <person name="Bosak S.A."/>
            <person name="Bradley R.K."/>
            <person name="Brand A.D."/>
            <person name="Brent M.R."/>
            <person name="Brooks A.N."/>
            <person name="Brown R.H."/>
            <person name="Butlin R.K."/>
            <person name="Caggese C."/>
            <person name="Calvi B.R."/>
            <person name="Bernardo de Carvalho A."/>
            <person name="Caspi A."/>
            <person name="Castrezana S."/>
            <person name="Celniker S.E."/>
            <person name="Chang J.L."/>
            <person name="Chapple C."/>
            <person name="Chatterji S."/>
            <person name="Chinwalla A."/>
            <person name="Civetta A."/>
            <person name="Clifton S.W."/>
            <person name="Comeron J.M."/>
            <person name="Costello J.C."/>
            <person name="Coyne J.A."/>
            <person name="Daub J."/>
            <person name="David R.G."/>
            <person name="Delcher A.L."/>
            <person name="Delehaunty K."/>
            <person name="Do C.B."/>
            <person name="Ebling H."/>
            <person name="Edwards K."/>
            <person name="Eickbush T."/>
            <person name="Evans J.D."/>
            <person name="Filipski A."/>
            <person name="Findeiss S."/>
            <person name="Freyhult E."/>
            <person name="Fulton L."/>
            <person name="Fulton R."/>
            <person name="Garcia A.C."/>
            <person name="Gardiner A."/>
            <person name="Garfield D.A."/>
            <person name="Garvin B.E."/>
            <person name="Gibson G."/>
            <person name="Gilbert D."/>
            <person name="Gnerre S."/>
            <person name="Godfrey J."/>
            <person name="Good R."/>
            <person name="Gotea V."/>
            <person name="Gravely B."/>
            <person name="Greenberg A.J."/>
            <person name="Griffiths-Jones S."/>
            <person name="Gross S."/>
            <person name="Guigo R."/>
            <person name="Gustafson E.A."/>
            <person name="Haerty W."/>
            <person name="Hahn M.W."/>
            <person name="Halligan D.L."/>
            <person name="Halpern A.L."/>
            <person name="Halter G.M."/>
            <person name="Han M.V."/>
            <person name="Heger A."/>
            <person name="Hillier L."/>
            <person name="Hinrichs A.S."/>
            <person name="Holmes I."/>
            <person name="Hoskins R.A."/>
            <person name="Hubisz M.J."/>
            <person name="Hultmark D."/>
            <person name="Huntley M.A."/>
            <person name="Jaffe D.B."/>
            <person name="Jagadeeshan S."/>
            <person name="Jeck W.R."/>
            <person name="Johnson J."/>
            <person name="Jones C.D."/>
            <person name="Jordan W.C."/>
            <person name="Karpen G.H."/>
            <person name="Kataoka E."/>
            <person name="Keightley P.D."/>
            <person name="Kheradpour P."/>
            <person name="Kirkness E.F."/>
            <person name="Koerich L.B."/>
            <person name="Kristiansen K."/>
            <person name="Kudrna D."/>
            <person name="Kulathinal R.J."/>
            <person name="Kumar S."/>
            <person name="Kwok R."/>
            <person name="Lander E."/>
            <person name="Langley C.H."/>
            <person name="Lapoint R."/>
            <person name="Lazzaro B.P."/>
            <person name="Lee S.J."/>
            <person name="Levesque L."/>
            <person name="Li R."/>
            <person name="Lin C.F."/>
            <person name="Lin M.F."/>
            <person name="Lindblad-Toh K."/>
            <person name="Llopart A."/>
            <person name="Long M."/>
            <person name="Low L."/>
            <person name="Lozovsky E."/>
            <person name="Lu J."/>
            <person name="Luo M."/>
            <person name="Machado C.A."/>
            <person name="Makalowski W."/>
            <person name="Marzo M."/>
            <person name="Matsuda M."/>
            <person name="Matzkin L."/>
            <person name="McAllister B."/>
            <person name="McBride C.S."/>
            <person name="McKernan B."/>
            <person name="McKernan K."/>
            <person name="Mendez-Lago M."/>
            <person name="Minx P."/>
            <person name="Mollenhauer M.U."/>
            <person name="Montooth K."/>
            <person name="Mount S.M."/>
            <person name="Mu X."/>
            <person name="Myers E."/>
            <person name="Negre B."/>
            <person name="Newfeld S."/>
            <person name="Nielsen R."/>
            <person name="Noor M.A."/>
            <person name="O'Grady P."/>
            <person name="Pachter L."/>
            <person name="Papaceit M."/>
            <person name="Parisi M.J."/>
            <person name="Parisi M."/>
            <person name="Parts L."/>
            <person name="Pedersen J.S."/>
            <person name="Pesole G."/>
            <person name="Phillippy A.M."/>
            <person name="Ponting C.P."/>
            <person name="Pop M."/>
            <person name="Porcelli D."/>
            <person name="Powell J.R."/>
            <person name="Prohaska S."/>
            <person name="Pruitt K."/>
            <person name="Puig M."/>
            <person name="Quesneville H."/>
            <person name="Ram K.R."/>
            <person name="Rand D."/>
            <person name="Rasmussen M.D."/>
            <person name="Reed L.K."/>
            <person name="Reenan R."/>
            <person name="Reily A."/>
            <person name="Remington K.A."/>
            <person name="Rieger T.T."/>
            <person name="Ritchie M.G."/>
            <person name="Robin C."/>
            <person name="Rogers Y.H."/>
            <person name="Rohde C."/>
            <person name="Rozas J."/>
            <person name="Rubenfield M.J."/>
            <person name="Ruiz A."/>
            <person name="Russo S."/>
            <person name="Salzberg S.L."/>
            <person name="Sanchez-Gracia A."/>
            <person name="Saranga D.J."/>
            <person name="Sato H."/>
            <person name="Schaeffer S.W."/>
            <person name="Schatz M.C."/>
            <person name="Schlenke T."/>
            <person name="Schwartz R."/>
            <person name="Segarra C."/>
            <person name="Singh R.S."/>
            <person name="Sirot L."/>
            <person name="Sirota M."/>
            <person name="Sisneros N.B."/>
            <person name="Smith C.D."/>
            <person name="Smith T.F."/>
            <person name="Spieth J."/>
            <person name="Stage D.E."/>
            <person name="Stark A."/>
            <person name="Stephan W."/>
            <person name="Strausberg R.L."/>
            <person name="Strempel S."/>
            <person name="Sturgill D."/>
            <person name="Sutton G."/>
            <person name="Sutton G.G."/>
            <person name="Tao W."/>
            <person name="Teichmann S."/>
            <person name="Tobari Y.N."/>
            <person name="Tomimura Y."/>
            <person name="Tsolas J.M."/>
            <person name="Valente V.L."/>
            <person name="Venter E."/>
            <person name="Venter J.C."/>
            <person name="Vicario S."/>
            <person name="Vieira F.G."/>
            <person name="Vilella A.J."/>
            <person name="Villasante A."/>
            <person name="Walenz B."/>
            <person name="Wang J."/>
            <person name="Wasserman M."/>
            <person name="Watts T."/>
            <person name="Wilson D."/>
            <person name="Wilson R.K."/>
            <person name="Wing R.A."/>
            <person name="Wolfner M.F."/>
            <person name="Wong A."/>
            <person name="Wong G.K."/>
            <person name="Wu C.I."/>
            <person name="Wu G."/>
            <person name="Yamamoto D."/>
            <person name="Yang H.P."/>
            <person name="Yang S.P."/>
            <person name="Yorke J.A."/>
            <person name="Yoshida K."/>
            <person name="Zdobnov E."/>
            <person name="Zhang P."/>
            <person name="Zhang Y."/>
            <person name="Zimin A.V."/>
            <person name="Baldwin J."/>
            <person name="Abdouelleil A."/>
            <person name="Abdulkadir J."/>
            <person name="Abebe A."/>
            <person name="Abera B."/>
            <person name="Abreu J."/>
            <person name="Acer S.C."/>
            <person name="Aftuck L."/>
            <person name="Alexander A."/>
            <person name="An P."/>
            <person name="Anderson E."/>
            <person name="Anderson S."/>
            <person name="Arachi H."/>
            <person name="Azer M."/>
            <person name="Bachantsang P."/>
            <person name="Barry A."/>
            <person name="Bayul T."/>
            <person name="Berlin A."/>
            <person name="Bessette D."/>
            <person name="Bloom T."/>
            <person name="Blye J."/>
            <person name="Boguslavskiy L."/>
            <person name="Bonnet C."/>
            <person name="Boukhgalter B."/>
            <person name="Bourzgui I."/>
            <person name="Brown A."/>
            <person name="Cahill P."/>
            <person name="Channer S."/>
            <person name="Cheshatsang Y."/>
            <person name="Chuda L."/>
            <person name="Citroen M."/>
            <person name="Collymore A."/>
            <person name="Cooke P."/>
            <person name="Costello M."/>
            <person name="D'Aco K."/>
            <person name="Daza R."/>
            <person name="De Haan G."/>
            <person name="DeGray S."/>
            <person name="DeMaso C."/>
            <person name="Dhargay N."/>
            <person name="Dooley K."/>
            <person name="Dooley E."/>
            <person name="Doricent M."/>
            <person name="Dorje P."/>
            <person name="Dorjee K."/>
            <person name="Dupes A."/>
            <person name="Elong R."/>
            <person name="Falk J."/>
            <person name="Farina A."/>
            <person name="Faro S."/>
            <person name="Ferguson D."/>
            <person name="Fisher S."/>
            <person name="Foley C.D."/>
            <person name="Franke A."/>
            <person name="Friedrich D."/>
            <person name="Gadbois L."/>
            <person name="Gearin G."/>
            <person name="Gearin C.R."/>
            <person name="Giannoukos G."/>
            <person name="Goode T."/>
            <person name="Graham J."/>
            <person name="Grandbois E."/>
            <person name="Grewal S."/>
            <person name="Gyaltsen K."/>
            <person name="Hafez N."/>
            <person name="Hagos B."/>
            <person name="Hall J."/>
            <person name="Henson C."/>
            <person name="Hollinger A."/>
            <person name="Honan T."/>
            <person name="Huard M.D."/>
            <person name="Hughes L."/>
            <person name="Hurhula B."/>
            <person name="Husby M.E."/>
            <person name="Kamat A."/>
            <person name="Kanga B."/>
            <person name="Kashin S."/>
            <person name="Khazanovich D."/>
            <person name="Kisner P."/>
            <person name="Lance K."/>
            <person name="Lara M."/>
            <person name="Lee W."/>
            <person name="Lennon N."/>
            <person name="Letendre F."/>
            <person name="LeVine R."/>
            <person name="Lipovsky A."/>
            <person name="Liu X."/>
            <person name="Liu J."/>
            <person name="Liu S."/>
            <person name="Lokyitsang T."/>
            <person name="Lokyitsang Y."/>
            <person name="Lubonja R."/>
            <person name="Lui A."/>
            <person name="MacDonald P."/>
            <person name="Magnisalis V."/>
            <person name="Maru K."/>
            <person name="Matthews C."/>
            <person name="McCusker W."/>
            <person name="McDonough S."/>
            <person name="Mehta T."/>
            <person name="Meldrim J."/>
            <person name="Meneus L."/>
            <person name="Mihai O."/>
            <person name="Mihalev A."/>
            <person name="Mihova T."/>
            <person name="Mittelman R."/>
            <person name="Mlenga V."/>
            <person name="Montmayeur A."/>
            <person name="Mulrain L."/>
            <person name="Navidi A."/>
            <person name="Naylor J."/>
            <person name="Negash T."/>
            <person name="Nguyen T."/>
            <person name="Nguyen N."/>
            <person name="Nicol R."/>
            <person name="Norbu C."/>
            <person name="Norbu N."/>
            <person name="Novod N."/>
            <person name="O'Neill B."/>
            <person name="Osman S."/>
            <person name="Markiewicz E."/>
            <person name="Oyono O.L."/>
            <person name="Patti C."/>
            <person name="Phunkhang P."/>
            <person name="Pierre F."/>
            <person name="Priest M."/>
            <person name="Raghuraman S."/>
            <person name="Rege F."/>
            <person name="Reyes R."/>
            <person name="Rise C."/>
            <person name="Rogov P."/>
            <person name="Ross K."/>
            <person name="Ryan E."/>
            <person name="Settipalli S."/>
            <person name="Shea T."/>
            <person name="Sherpa N."/>
            <person name="Shi L."/>
            <person name="Shih D."/>
            <person name="Sparrow T."/>
            <person name="Spaulding J."/>
            <person name="Stalker J."/>
            <person name="Stange-Thomann N."/>
            <person name="Stavropoulos S."/>
            <person name="Stone C."/>
            <person name="Strader C."/>
            <person name="Tesfaye S."/>
            <person name="Thomson T."/>
            <person name="Thoulutsang Y."/>
            <person name="Thoulutsang D."/>
            <person name="Topham K."/>
            <person name="Topping I."/>
            <person name="Tsamla T."/>
            <person name="Vassiliev H."/>
            <person name="Vo A."/>
            <person name="Wangchuk T."/>
            <person name="Wangdi T."/>
            <person name="Weiand M."/>
            <person name="Wilkinson J."/>
            <person name="Wilson A."/>
            <person name="Yadav S."/>
            <person name="Young G."/>
            <person name="Yu Q."/>
            <person name="Zembek L."/>
            <person name="Zhong D."/>
            <person name="Zimmer A."/>
            <person name="Zwirko Z."/>
            <person name="Jaffe D.B."/>
            <person name="Alvarez P."/>
            <person name="Brockman W."/>
            <person name="Butler J."/>
            <person name="Chin C."/>
            <person name="Gnerre S."/>
            <person name="Grabherr M."/>
            <person name="Kleber M."/>
            <person name="Mauceli E."/>
            <person name="MacCallum I."/>
        </authorList>
    </citation>
    <scope>NUCLEOTIDE SEQUENCE [LARGE SCALE GENOMIC DNA]</scope>
    <source>
        <strain evidence="3">MSH-3 / Tucson 14011-0111.49</strain>
    </source>
</reference>
<evidence type="ECO:0000313" key="3">
    <source>
        <dbReference type="Proteomes" id="UP000008744"/>
    </source>
</evidence>
<dbReference type="EMBL" id="CH479202">
    <property type="protein sequence ID" value="EDW30123.1"/>
    <property type="molecule type" value="Genomic_DNA"/>
</dbReference>
<organism evidence="3">
    <name type="scientific">Drosophila persimilis</name>
    <name type="common">Fruit fly</name>
    <dbReference type="NCBI Taxonomy" id="7234"/>
    <lineage>
        <taxon>Eukaryota</taxon>
        <taxon>Metazoa</taxon>
        <taxon>Ecdysozoa</taxon>
        <taxon>Arthropoda</taxon>
        <taxon>Hexapoda</taxon>
        <taxon>Insecta</taxon>
        <taxon>Pterygota</taxon>
        <taxon>Neoptera</taxon>
        <taxon>Endopterygota</taxon>
        <taxon>Diptera</taxon>
        <taxon>Brachycera</taxon>
        <taxon>Muscomorpha</taxon>
        <taxon>Ephydroidea</taxon>
        <taxon>Drosophilidae</taxon>
        <taxon>Drosophila</taxon>
        <taxon>Sophophora</taxon>
    </lineage>
</organism>
<dbReference type="KEGG" id="dpe:6599568"/>
<dbReference type="AlphaFoldDB" id="B4H1E6"/>
<dbReference type="OMA" id="QHVAHRE"/>
<evidence type="ECO:0000256" key="1">
    <source>
        <dbReference type="SAM" id="MobiDB-lite"/>
    </source>
</evidence>
<name>B4H1E6_DROPE</name>
<dbReference type="Proteomes" id="UP000008744">
    <property type="component" value="Unassembled WGS sequence"/>
</dbReference>
<accession>B4H1E6</accession>
<protein>
    <submittedName>
        <fullName evidence="2">GL22494</fullName>
    </submittedName>
</protein>
<gene>
    <name evidence="2" type="primary">Dper\GL22494</name>
    <name evidence="2" type="ORF">Dper_GL22494</name>
</gene>
<dbReference type="HOGENOM" id="CLU_122548_0_0_1"/>
<feature type="region of interest" description="Disordered" evidence="1">
    <location>
        <begin position="23"/>
        <end position="43"/>
    </location>
</feature>
<evidence type="ECO:0000313" key="2">
    <source>
        <dbReference type="EMBL" id="EDW30123.1"/>
    </source>
</evidence>
<sequence length="215" mass="25154">MASIWSRAWHMFDAVLGPPPSASISAESLPEDPPTELPAELPAAPPVAPAWTYPQTQIHMRVPTTTVWPTKASHRSSQRRRVAFTGSTLQHVAHRETVNHGETSGFQNFVREMYEAYYKMKLDQEWRGGRLEDEFPVHNRRLSFKDLVVLQRVARDMWRRMARDRRRVYKDLAGEVKQRRRLRLPPDPYRTPVTLMGKKKVNKTKSVYKWTDEFE</sequence>